<dbReference type="Gene3D" id="3.30.1050.10">
    <property type="entry name" value="SCP2 sterol-binding domain"/>
    <property type="match status" value="1"/>
</dbReference>
<dbReference type="Gene3D" id="3.40.630.30">
    <property type="match status" value="2"/>
</dbReference>
<comment type="caution">
    <text evidence="2">The sequence shown here is derived from an EMBL/GenBank/DDBJ whole genome shotgun (WGS) entry which is preliminary data.</text>
</comment>
<dbReference type="InterPro" id="IPR036527">
    <property type="entry name" value="SCP2_sterol-bd_dom_sf"/>
</dbReference>
<dbReference type="OrthoDB" id="3498897at2"/>
<proteinExistence type="predicted"/>
<dbReference type="SUPFAM" id="SSF55729">
    <property type="entry name" value="Acyl-CoA N-acyltransferases (Nat)"/>
    <property type="match status" value="1"/>
</dbReference>
<dbReference type="AlphaFoldDB" id="A0A2R7YZW1"/>
<dbReference type="InterPro" id="IPR016181">
    <property type="entry name" value="Acyl_CoA_acyltransferase"/>
</dbReference>
<name>A0A2R7YZW1_9ACTN</name>
<evidence type="ECO:0000313" key="3">
    <source>
        <dbReference type="Proteomes" id="UP000244867"/>
    </source>
</evidence>
<dbReference type="PANTHER" id="PTHR37817">
    <property type="entry name" value="N-ACETYLTRANSFERASE EIS"/>
    <property type="match status" value="1"/>
</dbReference>
<dbReference type="InterPro" id="IPR051554">
    <property type="entry name" value="Acetyltransferase_Eis"/>
</dbReference>
<keyword evidence="3" id="KW-1185">Reference proteome</keyword>
<dbReference type="PANTHER" id="PTHR37817:SF1">
    <property type="entry name" value="N-ACETYLTRANSFERASE EIS"/>
    <property type="match status" value="1"/>
</dbReference>
<dbReference type="Proteomes" id="UP000244867">
    <property type="component" value="Unassembled WGS sequence"/>
</dbReference>
<dbReference type="PROSITE" id="PS51186">
    <property type="entry name" value="GNAT"/>
    <property type="match status" value="1"/>
</dbReference>
<evidence type="ECO:0000313" key="2">
    <source>
        <dbReference type="EMBL" id="PUA81576.1"/>
    </source>
</evidence>
<organism evidence="2 3">
    <name type="scientific">Nocardioides currus</name>
    <dbReference type="NCBI Taxonomy" id="2133958"/>
    <lineage>
        <taxon>Bacteria</taxon>
        <taxon>Bacillati</taxon>
        <taxon>Actinomycetota</taxon>
        <taxon>Actinomycetes</taxon>
        <taxon>Propionibacteriales</taxon>
        <taxon>Nocardioidaceae</taxon>
        <taxon>Nocardioides</taxon>
    </lineage>
</organism>
<evidence type="ECO:0000259" key="1">
    <source>
        <dbReference type="PROSITE" id="PS51186"/>
    </source>
</evidence>
<gene>
    <name evidence="2" type="ORF">C7S10_05735</name>
</gene>
<dbReference type="Pfam" id="PF13530">
    <property type="entry name" value="SCP2_2"/>
    <property type="match status" value="1"/>
</dbReference>
<dbReference type="GO" id="GO:0034069">
    <property type="term" value="F:aminoglycoside N-acetyltransferase activity"/>
    <property type="evidence" value="ECO:0007669"/>
    <property type="project" value="TreeGrafter"/>
</dbReference>
<dbReference type="GO" id="GO:0030649">
    <property type="term" value="P:aminoglycoside antibiotic catabolic process"/>
    <property type="evidence" value="ECO:0007669"/>
    <property type="project" value="TreeGrafter"/>
</dbReference>
<feature type="domain" description="N-acetyltransferase" evidence="1">
    <location>
        <begin position="12"/>
        <end position="159"/>
    </location>
</feature>
<dbReference type="SUPFAM" id="SSF55718">
    <property type="entry name" value="SCP-like"/>
    <property type="match status" value="1"/>
</dbReference>
<dbReference type="Pfam" id="PF17668">
    <property type="entry name" value="Acetyltransf_17"/>
    <property type="match status" value="1"/>
</dbReference>
<protein>
    <recommendedName>
        <fullName evidence="1">N-acetyltransferase domain-containing protein</fullName>
    </recommendedName>
</protein>
<dbReference type="InterPro" id="IPR000182">
    <property type="entry name" value="GNAT_dom"/>
</dbReference>
<dbReference type="Pfam" id="PF13527">
    <property type="entry name" value="Acetyltransf_9"/>
    <property type="match status" value="1"/>
</dbReference>
<reference evidence="2 3" key="1">
    <citation type="submission" date="2018-03" db="EMBL/GenBank/DDBJ databases">
        <authorList>
            <person name="Keele B.F."/>
        </authorList>
    </citation>
    <scope>NUCLEOTIDE SEQUENCE [LARGE SCALE GENOMIC DNA]</scope>
    <source>
        <strain evidence="2 3">IB-3</strain>
    </source>
</reference>
<dbReference type="InterPro" id="IPR025559">
    <property type="entry name" value="Eis_dom"/>
</dbReference>
<dbReference type="InterPro" id="IPR041380">
    <property type="entry name" value="Acetyltransf_17"/>
</dbReference>
<dbReference type="EMBL" id="PYXZ01000002">
    <property type="protein sequence ID" value="PUA81576.1"/>
    <property type="molecule type" value="Genomic_DNA"/>
</dbReference>
<accession>A0A2R7YZW1</accession>
<sequence length="401" mass="42983">MRCHAPRVLPMTETRPLVATDLPQMLALAQDAFGDFPAGYVPPVPADHPAPGRHDWGTFDGDVLAAKVVRREYDSWFHGRRVATNGIAGVAVAAEHRGRGLLDDLFAAVLDEGMRERGEVVSTLFPTAPGIYRRYGYELVSSYDTVEIPTSRLLAVPKPASTTLRRATAADVGEIRRVHETWARAQNGPLTRDGASFTADADAFLASFSGVSIAEEDGEVVGYAAWQRGRGYDTTATFEIEDLVALTRDATLALWRLAASYATVTGHVRLLTSGRDTARLVLPFDTWTVVQSHPYMLRVHDVAGAFAGLPLDTQITFSVAGDLLGTTNGDWTLTPVDGLATVSPGGPGGPVLAPRGVALLYAGAASTTDLRMAGLLSGDAGQDRALDTLLDGRQLHIRDYF</sequence>